<dbReference type="Pfam" id="PF14268">
    <property type="entry name" value="YoaP"/>
    <property type="match status" value="1"/>
</dbReference>
<name>A0ABM7WJG5_9ACTN</name>
<dbReference type="SUPFAM" id="SSF55729">
    <property type="entry name" value="Acyl-CoA N-acyltransferases (Nat)"/>
    <property type="match status" value="1"/>
</dbReference>
<dbReference type="InterPro" id="IPR025685">
    <property type="entry name" value="YoaP-like_dom"/>
</dbReference>
<organism evidence="2 3">
    <name type="scientific">Raoultibacter timonensis</name>
    <dbReference type="NCBI Taxonomy" id="1907662"/>
    <lineage>
        <taxon>Bacteria</taxon>
        <taxon>Bacillati</taxon>
        <taxon>Actinomycetota</taxon>
        <taxon>Coriobacteriia</taxon>
        <taxon>Eggerthellales</taxon>
        <taxon>Eggerthellaceae</taxon>
        <taxon>Raoultibacter</taxon>
    </lineage>
</organism>
<evidence type="ECO:0000259" key="1">
    <source>
        <dbReference type="PROSITE" id="PS51186"/>
    </source>
</evidence>
<dbReference type="Proteomes" id="UP001320544">
    <property type="component" value="Chromosome"/>
</dbReference>
<evidence type="ECO:0000313" key="2">
    <source>
        <dbReference type="EMBL" id="BDE96478.1"/>
    </source>
</evidence>
<dbReference type="PROSITE" id="PS51186">
    <property type="entry name" value="GNAT"/>
    <property type="match status" value="1"/>
</dbReference>
<protein>
    <submittedName>
        <fullName evidence="2">N-acetyltransferase</fullName>
    </submittedName>
</protein>
<dbReference type="RefSeq" id="WP_244385770.1">
    <property type="nucleotide sequence ID" value="NZ_AP025564.1"/>
</dbReference>
<dbReference type="CDD" id="cd04301">
    <property type="entry name" value="NAT_SF"/>
    <property type="match status" value="1"/>
</dbReference>
<evidence type="ECO:0000313" key="3">
    <source>
        <dbReference type="Proteomes" id="UP001320544"/>
    </source>
</evidence>
<dbReference type="Pfam" id="PF00583">
    <property type="entry name" value="Acetyltransf_1"/>
    <property type="match status" value="1"/>
</dbReference>
<dbReference type="InterPro" id="IPR016181">
    <property type="entry name" value="Acyl_CoA_acyltransferase"/>
</dbReference>
<gene>
    <name evidence="2" type="ORF">CE91St30_18110</name>
</gene>
<dbReference type="EMBL" id="AP025564">
    <property type="protein sequence ID" value="BDE96478.1"/>
    <property type="molecule type" value="Genomic_DNA"/>
</dbReference>
<proteinExistence type="predicted"/>
<keyword evidence="3" id="KW-1185">Reference proteome</keyword>
<feature type="domain" description="N-acetyltransferase" evidence="1">
    <location>
        <begin position="1"/>
        <end position="154"/>
    </location>
</feature>
<sequence length="250" mass="28181">MEIISVTPDNIDAEHICCAITEKRGESCVSQKKVWMSERFADGLVFRKLDARGKVFIEYIPAEKAWCPIEADGYLHIDCFWVSGQYKGRGHATELLEACIADAREQGKLGITALSSAKKMPFLSDPKFLRYKGFETADTAEPFYELLYLPFSEDAPVPRFMSHVKKPRVDEDGFVLYFTNQCPFAEKYAMAAAREAKARGVRFELRKIETLDQAKAAPAPFTAYTLFRDGAFVTNEILSEKKLATLFAAD</sequence>
<accession>A0ABM7WJG5</accession>
<dbReference type="Gene3D" id="3.40.630.30">
    <property type="match status" value="1"/>
</dbReference>
<dbReference type="InterPro" id="IPR000182">
    <property type="entry name" value="GNAT_dom"/>
</dbReference>
<reference evidence="2 3" key="1">
    <citation type="submission" date="2022-01" db="EMBL/GenBank/DDBJ databases">
        <title>Novel bile acid biosynthetic pathways are enriched in the microbiome of centenarians.</title>
        <authorList>
            <person name="Sato Y."/>
            <person name="Atarashi K."/>
            <person name="Plichta R.D."/>
            <person name="Arai Y."/>
            <person name="Sasajima S."/>
            <person name="Kearney M.S."/>
            <person name="Suda W."/>
            <person name="Takeshita K."/>
            <person name="Sasaki T."/>
            <person name="Okamoto S."/>
            <person name="Skelly N.A."/>
            <person name="Okamura Y."/>
            <person name="Vlamakis H."/>
            <person name="Li Y."/>
            <person name="Tanoue T."/>
            <person name="Takei H."/>
            <person name="Nittono H."/>
            <person name="Narushima S."/>
            <person name="Irie J."/>
            <person name="Itoh H."/>
            <person name="Moriya K."/>
            <person name="Sugiura Y."/>
            <person name="Suematsu M."/>
            <person name="Moritoki N."/>
            <person name="Shibata S."/>
            <person name="Littman R.D."/>
            <person name="Fischbach A.M."/>
            <person name="Uwamino Y."/>
            <person name="Inoue T."/>
            <person name="Honda A."/>
            <person name="Hattori M."/>
            <person name="Murai T."/>
            <person name="Xavier J.R."/>
            <person name="Hirose N."/>
            <person name="Honda K."/>
        </authorList>
    </citation>
    <scope>NUCLEOTIDE SEQUENCE [LARGE SCALE GENOMIC DNA]</scope>
    <source>
        <strain evidence="2 3">CE91-St30</strain>
    </source>
</reference>